<dbReference type="Proteomes" id="UP000003874">
    <property type="component" value="Unassembled WGS sequence"/>
</dbReference>
<evidence type="ECO:0000313" key="1">
    <source>
        <dbReference type="EMBL" id="EFV04670.1"/>
    </source>
</evidence>
<gene>
    <name evidence="1" type="ORF">HMPREF9420_1173</name>
</gene>
<comment type="caution">
    <text evidence="1">The sequence shown here is derived from an EMBL/GenBank/DDBJ whole genome shotgun (WGS) entry which is preliminary data.</text>
</comment>
<feature type="non-terminal residue" evidence="1">
    <location>
        <position position="1"/>
    </location>
</feature>
<dbReference type="EMBL" id="AEQO01000114">
    <property type="protein sequence ID" value="EFV04670.1"/>
    <property type="molecule type" value="Genomic_DNA"/>
</dbReference>
<evidence type="ECO:0000313" key="2">
    <source>
        <dbReference type="Proteomes" id="UP000003874"/>
    </source>
</evidence>
<organism evidence="1 2">
    <name type="scientific">Segatella salivae DSM 15606</name>
    <dbReference type="NCBI Taxonomy" id="888832"/>
    <lineage>
        <taxon>Bacteria</taxon>
        <taxon>Pseudomonadati</taxon>
        <taxon>Bacteroidota</taxon>
        <taxon>Bacteroidia</taxon>
        <taxon>Bacteroidales</taxon>
        <taxon>Prevotellaceae</taxon>
        <taxon>Segatella</taxon>
    </lineage>
</organism>
<dbReference type="AlphaFoldDB" id="E6MNV5"/>
<protein>
    <submittedName>
        <fullName evidence="1">Uncharacterized protein</fullName>
    </submittedName>
</protein>
<keyword evidence="2" id="KW-1185">Reference proteome</keyword>
<name>E6MNV5_9BACT</name>
<sequence>LMLAQNAAHVLMFVLMKQSVFLNKEREIQHRKTAYCNLAICRFLLVLG</sequence>
<accession>E6MNV5</accession>
<proteinExistence type="predicted"/>
<dbReference type="HOGENOM" id="CLU_3161824_0_0_10"/>
<reference evidence="1 2" key="1">
    <citation type="submission" date="2010-12" db="EMBL/GenBank/DDBJ databases">
        <authorList>
            <person name="Muzny D."/>
            <person name="Qin X."/>
            <person name="Deng J."/>
            <person name="Jiang H."/>
            <person name="Liu Y."/>
            <person name="Qu J."/>
            <person name="Song X.-Z."/>
            <person name="Zhang L."/>
            <person name="Thornton R."/>
            <person name="Coyle M."/>
            <person name="Francisco L."/>
            <person name="Jackson L."/>
            <person name="Javaid M."/>
            <person name="Korchina V."/>
            <person name="Kovar C."/>
            <person name="Mata R."/>
            <person name="Mathew T."/>
            <person name="Ngo R."/>
            <person name="Nguyen L."/>
            <person name="Nguyen N."/>
            <person name="Okwuonu G."/>
            <person name="Ongeri F."/>
            <person name="Pham C."/>
            <person name="Simmons D."/>
            <person name="Wilczek-Boney K."/>
            <person name="Hale W."/>
            <person name="Jakkamsetti A."/>
            <person name="Pham P."/>
            <person name="Ruth R."/>
            <person name="San Lucas F."/>
            <person name="Warren J."/>
            <person name="Zhang J."/>
            <person name="Zhao Z."/>
            <person name="Zhou C."/>
            <person name="Zhu D."/>
            <person name="Lee S."/>
            <person name="Bess C."/>
            <person name="Blankenburg K."/>
            <person name="Forbes L."/>
            <person name="Fu Q."/>
            <person name="Gubbala S."/>
            <person name="Hirani K."/>
            <person name="Jayaseelan J.C."/>
            <person name="Lara F."/>
            <person name="Munidasa M."/>
            <person name="Palculict T."/>
            <person name="Patil S."/>
            <person name="Pu L.-L."/>
            <person name="Saada N."/>
            <person name="Tang L."/>
            <person name="Weissenberger G."/>
            <person name="Zhu Y."/>
            <person name="Hemphill L."/>
            <person name="Shang Y."/>
            <person name="Youmans B."/>
            <person name="Ayvaz T."/>
            <person name="Ross M."/>
            <person name="Santibanez J."/>
            <person name="Aqrawi P."/>
            <person name="Gross S."/>
            <person name="Joshi V."/>
            <person name="Fowler G."/>
            <person name="Nazareth L."/>
            <person name="Reid J."/>
            <person name="Worley K."/>
            <person name="Petrosino J."/>
            <person name="Highlander S."/>
            <person name="Gibbs R."/>
        </authorList>
    </citation>
    <scope>NUCLEOTIDE SEQUENCE [LARGE SCALE GENOMIC DNA]</scope>
    <source>
        <strain evidence="1 2">DSM 15606</strain>
    </source>
</reference>